<feature type="transmembrane region" description="Helical" evidence="1">
    <location>
        <begin position="72"/>
        <end position="94"/>
    </location>
</feature>
<evidence type="ECO:0008006" key="4">
    <source>
        <dbReference type="Google" id="ProtNLM"/>
    </source>
</evidence>
<feature type="transmembrane region" description="Helical" evidence="1">
    <location>
        <begin position="203"/>
        <end position="224"/>
    </location>
</feature>
<gene>
    <name evidence="2" type="ORF">FGO68_gene16163</name>
</gene>
<keyword evidence="3" id="KW-1185">Reference proteome</keyword>
<reference evidence="2" key="1">
    <citation type="submission" date="2019-06" db="EMBL/GenBank/DDBJ databases">
        <authorList>
            <person name="Zheng W."/>
        </authorList>
    </citation>
    <scope>NUCLEOTIDE SEQUENCE</scope>
    <source>
        <strain evidence="2">QDHG01</strain>
    </source>
</reference>
<dbReference type="EMBL" id="RRYP01012223">
    <property type="protein sequence ID" value="TNV77255.1"/>
    <property type="molecule type" value="Genomic_DNA"/>
</dbReference>
<evidence type="ECO:0000313" key="3">
    <source>
        <dbReference type="Proteomes" id="UP000785679"/>
    </source>
</evidence>
<feature type="transmembrane region" description="Helical" evidence="1">
    <location>
        <begin position="16"/>
        <end position="34"/>
    </location>
</feature>
<dbReference type="Proteomes" id="UP000785679">
    <property type="component" value="Unassembled WGS sequence"/>
</dbReference>
<feature type="transmembrane region" description="Helical" evidence="1">
    <location>
        <begin position="41"/>
        <end position="60"/>
    </location>
</feature>
<name>A0A8J8T0D5_HALGN</name>
<keyword evidence="1" id="KW-1133">Transmembrane helix</keyword>
<keyword evidence="1" id="KW-0812">Transmembrane</keyword>
<accession>A0A8J8T0D5</accession>
<keyword evidence="1" id="KW-0472">Membrane</keyword>
<feature type="transmembrane region" description="Helical" evidence="1">
    <location>
        <begin position="244"/>
        <end position="267"/>
    </location>
</feature>
<feature type="transmembrane region" description="Helical" evidence="1">
    <location>
        <begin position="161"/>
        <end position="182"/>
    </location>
</feature>
<evidence type="ECO:0000256" key="1">
    <source>
        <dbReference type="SAM" id="Phobius"/>
    </source>
</evidence>
<feature type="transmembrane region" description="Helical" evidence="1">
    <location>
        <begin position="122"/>
        <end position="141"/>
    </location>
</feature>
<comment type="caution">
    <text evidence="2">The sequence shown here is derived from an EMBL/GenBank/DDBJ whole genome shotgun (WGS) entry which is preliminary data.</text>
</comment>
<protein>
    <recommendedName>
        <fullName evidence="4">Transmembrane protein</fullName>
    </recommendedName>
</protein>
<dbReference type="AlphaFoldDB" id="A0A8J8T0D5"/>
<sequence>MEAEPRTPSFSDVTQYTDMIIFPIVLASQLFVFIRRKFKLDVAAIITLLLYLFVMFIRFIRCFTKSGDNRFSPIQVGINIVCHTLISMTMYFFVFEMSSVKIQIEGGPMAIPRAETNRKVKYSVLAGIITYLVVYLTVRLISELGNQQLTHVELGLLYFSIALKLVLDILVMVIFMQVFIYFAKRKQTTLKREALTFSPFNKFILISVSILYASRIIGALFTFSNSLISISELYNTYGYSVYRLLMADVIFPIRDMFEALFFAYLFYFQSKKRVNMSILNEEYQKRISQLEEVKPLNTQNSGTVVSHEVKQSQISGAVVDEETTQFRQFLRGQVVNNAKEGEDKSFL</sequence>
<evidence type="ECO:0000313" key="2">
    <source>
        <dbReference type="EMBL" id="TNV77255.1"/>
    </source>
</evidence>
<organism evidence="2 3">
    <name type="scientific">Halteria grandinella</name>
    <dbReference type="NCBI Taxonomy" id="5974"/>
    <lineage>
        <taxon>Eukaryota</taxon>
        <taxon>Sar</taxon>
        <taxon>Alveolata</taxon>
        <taxon>Ciliophora</taxon>
        <taxon>Intramacronucleata</taxon>
        <taxon>Spirotrichea</taxon>
        <taxon>Stichotrichia</taxon>
        <taxon>Sporadotrichida</taxon>
        <taxon>Halteriidae</taxon>
        <taxon>Halteria</taxon>
    </lineage>
</organism>
<proteinExistence type="predicted"/>